<sequence>MEVELRDEREDGGMVPAKAANLDVTPSKRTRAALREVQANVSAGTPTKVAALGGAENAVGAMSATKVALMQQQQQQQQGARARAAARDNVTMTLTLPGATSHTPILKRRQSMGAAGGNKRRVSFGGQQIKVYSDDPAYAPAHVLPLRAASPPVVQEDEDTVTFTGGLPLLFVDEDVQRAVVPRGNGAFHAADADATETVRLSLGADKQRNAQQHLQNEHTGVIEMTYDFRARLAEGPMGSRTGHPELGEACEGLASPGDITLSLPSLSKLVENEEEDEYEHELEHERAPEHGSTEKNIEDSDSPDSFDRMYGQVFGSEPTEDDLHYNGDITAALPNLSALADDEDITVTLHAGSEIGTESATASVAAAQANENDTASHSEEPKSRPAARRSDITGSMPSLAMLMQDASATCELSPIAKVSVASEPETGAGEQTHVESALPVEQGETRKETTHMAAVRSDRRKSIMANMRRMSSAATTAPLDAHAVNVLGDLGSLNQNDSEPERQGGHVAKPVPSRLGGAMDELASLRVAPVVADDMIQALPNTNVAPSTKSPEADAASFATGAAVVDLAASPARSSEGKASARVLDFDVFLEVANVRFLDNVSTRNRDSSFGANMEADLMATGAQDGRSSSALLRTLDACLVVSPDSTHLDHACGELEAKIGELEGRIRQQVDAFERSQNPLFARALQMNQVSSDNDALTSMQVTLRRLKNFCRHQAKHAWHQWRQGLEQKRQDGFAQMSSVVHQDTHVLKTRHAELELEREQLHAAQATLDFEFENNLKPVAGEETLELAQGAQDDILTSVQALETELAKKACSDSARIVALADLNSREKQITDLANRAEELRKMTISDEERRAAIDRMEETILMLQRLSGLSLEAVEPNLVTLVLESALRISVVHENGAVRSVHATEVDLGCSMTRAVAHLVQERFAALPTRKHQVSQIGHELALARRFLRLCRTTHANASEAAELYGVHSANSLSVGVSGDALVWKLELYLSSLSYHTKLAITLACELSMHDVYATTESPQIQRARVRVISGRLVFGKAQFLHNMGVKSEAADANTADAFELVLGAKDPAYAFTESIDALFIKSRLAFP</sequence>
<dbReference type="OMA" id="QTMEMTV"/>
<dbReference type="Proteomes" id="UP000324585">
    <property type="component" value="Unassembled WGS sequence"/>
</dbReference>
<dbReference type="EMBL" id="VRMN01000017">
    <property type="protein sequence ID" value="KAA8490951.1"/>
    <property type="molecule type" value="Genomic_DNA"/>
</dbReference>
<dbReference type="SMART" id="SM00787">
    <property type="entry name" value="Spc7"/>
    <property type="match status" value="1"/>
</dbReference>
<evidence type="ECO:0000256" key="1">
    <source>
        <dbReference type="SAM" id="MobiDB-lite"/>
    </source>
</evidence>
<accession>A0A5J4YHR0</accession>
<comment type="caution">
    <text evidence="3">The sequence shown here is derived from an EMBL/GenBank/DDBJ whole genome shotgun (WGS) entry which is preliminary data.</text>
</comment>
<feature type="domain" description="Spc7 kinetochore protein" evidence="2">
    <location>
        <begin position="576"/>
        <end position="894"/>
    </location>
</feature>
<name>A0A5J4YHR0_PORPP</name>
<reference evidence="4" key="1">
    <citation type="journal article" date="2019" name="Nat. Commun.">
        <title>Expansion of phycobilisome linker gene families in mesophilic red algae.</title>
        <authorList>
            <person name="Lee J."/>
            <person name="Kim D."/>
            <person name="Bhattacharya D."/>
            <person name="Yoon H.S."/>
        </authorList>
    </citation>
    <scope>NUCLEOTIDE SEQUENCE [LARGE SCALE GENOMIC DNA]</scope>
    <source>
        <strain evidence="4">CCMP 1328</strain>
    </source>
</reference>
<feature type="compositionally biased region" description="Basic and acidic residues" evidence="1">
    <location>
        <begin position="282"/>
        <end position="299"/>
    </location>
</feature>
<feature type="region of interest" description="Disordered" evidence="1">
    <location>
        <begin position="360"/>
        <end position="392"/>
    </location>
</feature>
<evidence type="ECO:0000259" key="2">
    <source>
        <dbReference type="SMART" id="SM00787"/>
    </source>
</evidence>
<keyword evidence="4" id="KW-1185">Reference proteome</keyword>
<feature type="compositionally biased region" description="Low complexity" evidence="1">
    <location>
        <begin position="360"/>
        <end position="373"/>
    </location>
</feature>
<feature type="region of interest" description="Disordered" evidence="1">
    <location>
        <begin position="423"/>
        <end position="451"/>
    </location>
</feature>
<evidence type="ECO:0000313" key="4">
    <source>
        <dbReference type="Proteomes" id="UP000324585"/>
    </source>
</evidence>
<protein>
    <recommendedName>
        <fullName evidence="2">Spc7 kinetochore protein domain-containing protein</fullName>
    </recommendedName>
</protein>
<feature type="region of interest" description="Disordered" evidence="1">
    <location>
        <begin position="491"/>
        <end position="513"/>
    </location>
</feature>
<proteinExistence type="predicted"/>
<feature type="region of interest" description="Disordered" evidence="1">
    <location>
        <begin position="272"/>
        <end position="327"/>
    </location>
</feature>
<gene>
    <name evidence="3" type="ORF">FVE85_9843</name>
</gene>
<dbReference type="InterPro" id="IPR013253">
    <property type="entry name" value="Spc7_domain"/>
</dbReference>
<dbReference type="AlphaFoldDB" id="A0A5J4YHR0"/>
<feature type="compositionally biased region" description="Basic and acidic residues" evidence="1">
    <location>
        <begin position="375"/>
        <end position="392"/>
    </location>
</feature>
<dbReference type="OrthoDB" id="6124at2759"/>
<dbReference type="Pfam" id="PF08317">
    <property type="entry name" value="Spc7"/>
    <property type="match status" value="1"/>
</dbReference>
<evidence type="ECO:0000313" key="3">
    <source>
        <dbReference type="EMBL" id="KAA8490951.1"/>
    </source>
</evidence>
<organism evidence="3 4">
    <name type="scientific">Porphyridium purpureum</name>
    <name type="common">Red alga</name>
    <name type="synonym">Porphyridium cruentum</name>
    <dbReference type="NCBI Taxonomy" id="35688"/>
    <lineage>
        <taxon>Eukaryota</taxon>
        <taxon>Rhodophyta</taxon>
        <taxon>Bangiophyceae</taxon>
        <taxon>Porphyridiales</taxon>
        <taxon>Porphyridiaceae</taxon>
        <taxon>Porphyridium</taxon>
    </lineage>
</organism>